<accession>A0AAV2HKU0</accession>
<dbReference type="AlphaFoldDB" id="A0AAV2HKU0"/>
<gene>
    <name evidence="2" type="ORF">GSLYS_00008432001</name>
</gene>
<dbReference type="Proteomes" id="UP001497497">
    <property type="component" value="Unassembled WGS sequence"/>
</dbReference>
<dbReference type="EMBL" id="CAXITT010000172">
    <property type="protein sequence ID" value="CAL1534472.1"/>
    <property type="molecule type" value="Genomic_DNA"/>
</dbReference>
<sequence>MQQTRMWQSVIFCLSLVCLGVSAAQHAYDFKRTVIMMEKPTIYGENVFFRGGVDYSNRENCSKEIPVDENRCNIGIRHTVHLSPVYEAANDWNYYDNYLDWTGPEPEQGKWNGVAAEGTPAIWTTDDATSPAYHPLNTYGAHYWLADLDVDCADALEGGYFELKGFFQGKWEDDLPLGKTCTGEAGSPKFESANHIVRCGYKNVFHFNSPDCLVEAL</sequence>
<proteinExistence type="predicted"/>
<name>A0AAV2HKU0_LYMST</name>
<comment type="caution">
    <text evidence="2">The sequence shown here is derived from an EMBL/GenBank/DDBJ whole genome shotgun (WGS) entry which is preliminary data.</text>
</comment>
<organism evidence="2 3">
    <name type="scientific">Lymnaea stagnalis</name>
    <name type="common">Great pond snail</name>
    <name type="synonym">Helix stagnalis</name>
    <dbReference type="NCBI Taxonomy" id="6523"/>
    <lineage>
        <taxon>Eukaryota</taxon>
        <taxon>Metazoa</taxon>
        <taxon>Spiralia</taxon>
        <taxon>Lophotrochozoa</taxon>
        <taxon>Mollusca</taxon>
        <taxon>Gastropoda</taxon>
        <taxon>Heterobranchia</taxon>
        <taxon>Euthyneura</taxon>
        <taxon>Panpulmonata</taxon>
        <taxon>Hygrophila</taxon>
        <taxon>Lymnaeoidea</taxon>
        <taxon>Lymnaeidae</taxon>
        <taxon>Lymnaea</taxon>
    </lineage>
</organism>
<evidence type="ECO:0000313" key="3">
    <source>
        <dbReference type="Proteomes" id="UP001497497"/>
    </source>
</evidence>
<evidence type="ECO:0000256" key="1">
    <source>
        <dbReference type="SAM" id="SignalP"/>
    </source>
</evidence>
<evidence type="ECO:0000313" key="2">
    <source>
        <dbReference type="EMBL" id="CAL1534472.1"/>
    </source>
</evidence>
<reference evidence="2 3" key="1">
    <citation type="submission" date="2024-04" db="EMBL/GenBank/DDBJ databases">
        <authorList>
            <consortium name="Genoscope - CEA"/>
            <person name="William W."/>
        </authorList>
    </citation>
    <scope>NUCLEOTIDE SEQUENCE [LARGE SCALE GENOMIC DNA]</scope>
</reference>
<protein>
    <submittedName>
        <fullName evidence="2">Uncharacterized protein</fullName>
    </submittedName>
</protein>
<keyword evidence="3" id="KW-1185">Reference proteome</keyword>
<feature type="signal peptide" evidence="1">
    <location>
        <begin position="1"/>
        <end position="23"/>
    </location>
</feature>
<feature type="chain" id="PRO_5043898213" evidence="1">
    <location>
        <begin position="24"/>
        <end position="217"/>
    </location>
</feature>
<keyword evidence="1" id="KW-0732">Signal</keyword>